<evidence type="ECO:0000313" key="10">
    <source>
        <dbReference type="Proteomes" id="UP000289859"/>
    </source>
</evidence>
<sequence length="468" mass="52354">MKTINPNTFLCPLKRSALFLLLLLNLTACESFVELELPDDQLYGAGVFNDYTTASAALTDIYAGYRDNTLLTGNTEGMSYLLGHYADELDLYTSSLPNVEPFNTNSLLPGNPYLAIQWNNSYNLIFAANSILEAVPNAVDLTPEQQNQLMGEALFNRALIHFYLTQLYGAIPYLSSTDYETNRSASRKEEVEVYQRCIEDLARAKALLPQAYTNASRTRPNTWACTAVLARVYLYANNWEQAAEEAGAVLAQQDYYALNPELDEVFLVNSRETLWQLAPNAAGGNTTEGPQFIFSTAPPPDSALSTVLLNSFENGDQREQAWVQTVTEGTNSYAFAYKYKQNTNTTVSLEHSIMLRLAEVYLIRAEAYARLNRPAPALADLNALRQRAGLTPLAGLDGTALLDAVVQERRVELFTELGHRFFDLKRFDKLDAVLGELKESWDATDRIFPIPQNELELNPNLRPQNDGY</sequence>
<evidence type="ECO:0000256" key="2">
    <source>
        <dbReference type="ARBA" id="ARBA00006275"/>
    </source>
</evidence>
<evidence type="ECO:0000256" key="1">
    <source>
        <dbReference type="ARBA" id="ARBA00004442"/>
    </source>
</evidence>
<dbReference type="Proteomes" id="UP000289859">
    <property type="component" value="Unassembled WGS sequence"/>
</dbReference>
<name>A0A4Q0P3R2_9FLAO</name>
<feature type="domain" description="RagB/SusD" evidence="7">
    <location>
        <begin position="337"/>
        <end position="468"/>
    </location>
</feature>
<protein>
    <submittedName>
        <fullName evidence="9">SusD-like starch-binding protein associating with outer membrane</fullName>
    </submittedName>
</protein>
<organism evidence="9 10">
    <name type="scientific">Leeuwenhoekiella polynyae</name>
    <dbReference type="NCBI Taxonomy" id="1550906"/>
    <lineage>
        <taxon>Bacteria</taxon>
        <taxon>Pseudomonadati</taxon>
        <taxon>Bacteroidota</taxon>
        <taxon>Flavobacteriia</taxon>
        <taxon>Flavobacteriales</taxon>
        <taxon>Flavobacteriaceae</taxon>
        <taxon>Leeuwenhoekiella</taxon>
    </lineage>
</organism>
<evidence type="ECO:0000256" key="4">
    <source>
        <dbReference type="ARBA" id="ARBA00023136"/>
    </source>
</evidence>
<comment type="similarity">
    <text evidence="2">Belongs to the SusD family.</text>
</comment>
<dbReference type="Pfam" id="PF07980">
    <property type="entry name" value="SusD_RagB"/>
    <property type="match status" value="1"/>
</dbReference>
<dbReference type="InterPro" id="IPR011990">
    <property type="entry name" value="TPR-like_helical_dom_sf"/>
</dbReference>
<dbReference type="EMBL" id="QOVK01000009">
    <property type="protein sequence ID" value="RXG21001.1"/>
    <property type="molecule type" value="Genomic_DNA"/>
</dbReference>
<dbReference type="GO" id="GO:0009279">
    <property type="term" value="C:cell outer membrane"/>
    <property type="evidence" value="ECO:0007669"/>
    <property type="project" value="UniProtKB-SubCell"/>
</dbReference>
<dbReference type="InterPro" id="IPR012944">
    <property type="entry name" value="SusD_RagB_dom"/>
</dbReference>
<dbReference type="InterPro" id="IPR033985">
    <property type="entry name" value="SusD-like_N"/>
</dbReference>
<dbReference type="Gene3D" id="1.25.40.390">
    <property type="match status" value="1"/>
</dbReference>
<feature type="chain" id="PRO_5020623813" evidence="6">
    <location>
        <begin position="31"/>
        <end position="468"/>
    </location>
</feature>
<evidence type="ECO:0000256" key="6">
    <source>
        <dbReference type="SAM" id="SignalP"/>
    </source>
</evidence>
<keyword evidence="10" id="KW-1185">Reference proteome</keyword>
<evidence type="ECO:0000259" key="7">
    <source>
        <dbReference type="Pfam" id="PF07980"/>
    </source>
</evidence>
<feature type="domain" description="SusD-like N-terminal" evidence="8">
    <location>
        <begin position="112"/>
        <end position="234"/>
    </location>
</feature>
<feature type="signal peptide" evidence="6">
    <location>
        <begin position="1"/>
        <end position="30"/>
    </location>
</feature>
<comment type="caution">
    <text evidence="9">The sequence shown here is derived from an EMBL/GenBank/DDBJ whole genome shotgun (WGS) entry which is preliminary data.</text>
</comment>
<gene>
    <name evidence="9" type="ORF">DSM02_2372</name>
</gene>
<dbReference type="SUPFAM" id="SSF48452">
    <property type="entry name" value="TPR-like"/>
    <property type="match status" value="1"/>
</dbReference>
<accession>A0A4Q0P3R2</accession>
<evidence type="ECO:0000256" key="5">
    <source>
        <dbReference type="ARBA" id="ARBA00023237"/>
    </source>
</evidence>
<dbReference type="CDD" id="cd08977">
    <property type="entry name" value="SusD"/>
    <property type="match status" value="1"/>
</dbReference>
<comment type="subcellular location">
    <subcellularLocation>
        <location evidence="1">Cell outer membrane</location>
    </subcellularLocation>
</comment>
<dbReference type="Pfam" id="PF14322">
    <property type="entry name" value="SusD-like_3"/>
    <property type="match status" value="1"/>
</dbReference>
<proteinExistence type="inferred from homology"/>
<reference evidence="9 10" key="1">
    <citation type="submission" date="2018-07" db="EMBL/GenBank/DDBJ databases">
        <title>Leeuwenhoekiella genomics.</title>
        <authorList>
            <person name="Tahon G."/>
            <person name="Willems A."/>
        </authorList>
    </citation>
    <scope>NUCLEOTIDE SEQUENCE [LARGE SCALE GENOMIC DNA]</scope>
    <source>
        <strain evidence="9 10">LMG 29608</strain>
    </source>
</reference>
<evidence type="ECO:0000256" key="3">
    <source>
        <dbReference type="ARBA" id="ARBA00022729"/>
    </source>
</evidence>
<keyword evidence="5" id="KW-0998">Cell outer membrane</keyword>
<keyword evidence="4" id="KW-0472">Membrane</keyword>
<evidence type="ECO:0000313" key="9">
    <source>
        <dbReference type="EMBL" id="RXG21001.1"/>
    </source>
</evidence>
<keyword evidence="3 6" id="KW-0732">Signal</keyword>
<dbReference type="AlphaFoldDB" id="A0A4Q0P3R2"/>
<evidence type="ECO:0000259" key="8">
    <source>
        <dbReference type="Pfam" id="PF14322"/>
    </source>
</evidence>